<dbReference type="EC" id="2.4.-.-" evidence="3"/>
<dbReference type="InterPro" id="IPR001296">
    <property type="entry name" value="Glyco_trans_1"/>
</dbReference>
<dbReference type="GO" id="GO:0016757">
    <property type="term" value="F:glycosyltransferase activity"/>
    <property type="evidence" value="ECO:0007669"/>
    <property type="project" value="UniProtKB-KW"/>
</dbReference>
<evidence type="ECO:0000259" key="2">
    <source>
        <dbReference type="Pfam" id="PF13439"/>
    </source>
</evidence>
<evidence type="ECO:0000313" key="4">
    <source>
        <dbReference type="Proteomes" id="UP001306950"/>
    </source>
</evidence>
<protein>
    <submittedName>
        <fullName evidence="3">Glycosyltransferase family 4 protein</fullName>
        <ecNumber evidence="3">2.4.-.-</ecNumber>
    </submittedName>
</protein>
<sequence length="411" mass="46082">MKILLATYWLIPHVGGVWKFMTQIKERLEAMGHEVDLLGNSPDYSRFHIWNRGMELPKAGLQPLLAAKLDAEHAPLLHGDPLIDFYERDRYLMELSAAYFGLESYDLIHTQDIFSARALSRVKPAHIPLIAHLHGSVATELRNHFRSNPQLNINEDSPAWKYFESIEHYGAMSGNLTITANHAQRNMLIREFGVPASRVAAFQYGLDMDQFWRKAGEGTSLRRPSGKKVIIFPARLAAVKGINVLISALGLLKCKRRDWVCWIVGDGEQRTELENQAAGLQLQEDVLFLGERSDVPALLLNSDIFVHSCIQDNQPFSVMEAQIAGLAVCVSSAGGLPEMVEHGRTGLISPVNNPLVLSEQLNILLENEVSRKELGRNAQAWGSVHWSLDAMISRLLSIYNLALYNPIGRYE</sequence>
<keyword evidence="4" id="KW-1185">Reference proteome</keyword>
<keyword evidence="3" id="KW-0808">Transferase</keyword>
<evidence type="ECO:0000313" key="3">
    <source>
        <dbReference type="EMBL" id="MEF2967948.1"/>
    </source>
</evidence>
<keyword evidence="3" id="KW-0328">Glycosyltransferase</keyword>
<evidence type="ECO:0000259" key="1">
    <source>
        <dbReference type="Pfam" id="PF00534"/>
    </source>
</evidence>
<dbReference type="InterPro" id="IPR028098">
    <property type="entry name" value="Glyco_trans_4-like_N"/>
</dbReference>
<feature type="domain" description="Glycosyl transferase family 1" evidence="1">
    <location>
        <begin position="221"/>
        <end position="381"/>
    </location>
</feature>
<dbReference type="CDD" id="cd03801">
    <property type="entry name" value="GT4_PimA-like"/>
    <property type="match status" value="1"/>
</dbReference>
<dbReference type="Pfam" id="PF13439">
    <property type="entry name" value="Glyco_transf_4"/>
    <property type="match status" value="1"/>
</dbReference>
<name>A0ABU7VX32_9BACL</name>
<reference evidence="3 4" key="1">
    <citation type="submission" date="2024-02" db="EMBL/GenBank/DDBJ databases">
        <title>A nitrogen-fixing paenibacillus bacterium.</title>
        <authorList>
            <person name="Zhang W.L."/>
            <person name="Chen S.F."/>
        </authorList>
    </citation>
    <scope>NUCLEOTIDE SEQUENCE [LARGE SCALE GENOMIC DNA]</scope>
    <source>
        <strain evidence="3 4">M1</strain>
    </source>
</reference>
<dbReference type="Pfam" id="PF00534">
    <property type="entry name" value="Glycos_transf_1"/>
    <property type="match status" value="1"/>
</dbReference>
<organism evidence="3 4">
    <name type="scientific">Paenibacillus haidiansis</name>
    <dbReference type="NCBI Taxonomy" id="1574488"/>
    <lineage>
        <taxon>Bacteria</taxon>
        <taxon>Bacillati</taxon>
        <taxon>Bacillota</taxon>
        <taxon>Bacilli</taxon>
        <taxon>Bacillales</taxon>
        <taxon>Paenibacillaceae</taxon>
        <taxon>Paenibacillus</taxon>
    </lineage>
</organism>
<dbReference type="InterPro" id="IPR050194">
    <property type="entry name" value="Glycosyltransferase_grp1"/>
</dbReference>
<dbReference type="RefSeq" id="WP_331848160.1">
    <property type="nucleotide sequence ID" value="NZ_JAZHPZ010000011.1"/>
</dbReference>
<feature type="domain" description="Glycosyltransferase subfamily 4-like N-terminal" evidence="2">
    <location>
        <begin position="14"/>
        <end position="209"/>
    </location>
</feature>
<gene>
    <name evidence="3" type="ORF">V3851_19130</name>
</gene>
<dbReference type="Gene3D" id="3.40.50.2000">
    <property type="entry name" value="Glycogen Phosphorylase B"/>
    <property type="match status" value="2"/>
</dbReference>
<accession>A0ABU7VX32</accession>
<dbReference type="PANTHER" id="PTHR45947:SF3">
    <property type="entry name" value="SULFOQUINOVOSYL TRANSFERASE SQD2"/>
    <property type="match status" value="1"/>
</dbReference>
<dbReference type="PANTHER" id="PTHR45947">
    <property type="entry name" value="SULFOQUINOVOSYL TRANSFERASE SQD2"/>
    <property type="match status" value="1"/>
</dbReference>
<dbReference type="SUPFAM" id="SSF53756">
    <property type="entry name" value="UDP-Glycosyltransferase/glycogen phosphorylase"/>
    <property type="match status" value="1"/>
</dbReference>
<proteinExistence type="predicted"/>
<dbReference type="Proteomes" id="UP001306950">
    <property type="component" value="Unassembled WGS sequence"/>
</dbReference>
<comment type="caution">
    <text evidence="3">The sequence shown here is derived from an EMBL/GenBank/DDBJ whole genome shotgun (WGS) entry which is preliminary data.</text>
</comment>
<dbReference type="EMBL" id="JAZHPZ010000011">
    <property type="protein sequence ID" value="MEF2967948.1"/>
    <property type="molecule type" value="Genomic_DNA"/>
</dbReference>